<dbReference type="SMART" id="SM00356">
    <property type="entry name" value="ZnF_C3H1"/>
    <property type="match status" value="4"/>
</dbReference>
<dbReference type="Gene3D" id="4.10.1000.10">
    <property type="entry name" value="Zinc finger, CCCH-type"/>
    <property type="match status" value="2"/>
</dbReference>
<feature type="domain" description="C3H1-type" evidence="6">
    <location>
        <begin position="296"/>
        <end position="317"/>
    </location>
</feature>
<evidence type="ECO:0000256" key="4">
    <source>
        <dbReference type="PROSITE-ProRule" id="PRU00723"/>
    </source>
</evidence>
<dbReference type="InterPro" id="IPR000571">
    <property type="entry name" value="Znf_CCCH"/>
</dbReference>
<organism evidence="7 8">
    <name type="scientific">Recurvomyces mirabilis</name>
    <dbReference type="NCBI Taxonomy" id="574656"/>
    <lineage>
        <taxon>Eukaryota</taxon>
        <taxon>Fungi</taxon>
        <taxon>Dikarya</taxon>
        <taxon>Ascomycota</taxon>
        <taxon>Pezizomycotina</taxon>
        <taxon>Dothideomycetes</taxon>
        <taxon>Dothideomycetidae</taxon>
        <taxon>Mycosphaerellales</taxon>
        <taxon>Teratosphaeriaceae</taxon>
        <taxon>Recurvomyces</taxon>
    </lineage>
</organism>
<keyword evidence="1 4" id="KW-0479">Metal-binding</keyword>
<feature type="domain" description="C3H1-type" evidence="6">
    <location>
        <begin position="235"/>
        <end position="263"/>
    </location>
</feature>
<dbReference type="SUPFAM" id="SSF90229">
    <property type="entry name" value="CCCH zinc finger"/>
    <property type="match status" value="3"/>
</dbReference>
<feature type="domain" description="C3H1-type" evidence="6">
    <location>
        <begin position="318"/>
        <end position="346"/>
    </location>
</feature>
<dbReference type="GO" id="GO:0008270">
    <property type="term" value="F:zinc ion binding"/>
    <property type="evidence" value="ECO:0007669"/>
    <property type="project" value="UniProtKB-KW"/>
</dbReference>
<accession>A0AAE1C2H3</accession>
<evidence type="ECO:0000313" key="8">
    <source>
        <dbReference type="Proteomes" id="UP001274830"/>
    </source>
</evidence>
<protein>
    <recommendedName>
        <fullName evidence="6">C3H1-type domain-containing protein</fullName>
    </recommendedName>
</protein>
<dbReference type="InterPro" id="IPR036855">
    <property type="entry name" value="Znf_CCCH_sf"/>
</dbReference>
<keyword evidence="3 4" id="KW-0862">Zinc</keyword>
<dbReference type="PROSITE" id="PS50103">
    <property type="entry name" value="ZF_C3H1"/>
    <property type="match status" value="4"/>
</dbReference>
<dbReference type="Gene3D" id="6.10.250.3220">
    <property type="match status" value="1"/>
</dbReference>
<evidence type="ECO:0000259" key="6">
    <source>
        <dbReference type="PROSITE" id="PS50103"/>
    </source>
</evidence>
<dbReference type="Proteomes" id="UP001274830">
    <property type="component" value="Unassembled WGS sequence"/>
</dbReference>
<evidence type="ECO:0000256" key="2">
    <source>
        <dbReference type="ARBA" id="ARBA00022771"/>
    </source>
</evidence>
<feature type="compositionally biased region" description="Acidic residues" evidence="5">
    <location>
        <begin position="389"/>
        <end position="414"/>
    </location>
</feature>
<dbReference type="EMBL" id="JAUTXT010000014">
    <property type="protein sequence ID" value="KAK3675473.1"/>
    <property type="molecule type" value="Genomic_DNA"/>
</dbReference>
<reference evidence="7" key="1">
    <citation type="submission" date="2023-07" db="EMBL/GenBank/DDBJ databases">
        <title>Black Yeasts Isolated from many extreme environments.</title>
        <authorList>
            <person name="Coleine C."/>
            <person name="Stajich J.E."/>
            <person name="Selbmann L."/>
        </authorList>
    </citation>
    <scope>NUCLEOTIDE SEQUENCE</scope>
    <source>
        <strain evidence="7">CCFEE 5485</strain>
    </source>
</reference>
<proteinExistence type="predicted"/>
<comment type="caution">
    <text evidence="7">The sequence shown here is derived from an EMBL/GenBank/DDBJ whole genome shotgun (WGS) entry which is preliminary data.</text>
</comment>
<evidence type="ECO:0000313" key="7">
    <source>
        <dbReference type="EMBL" id="KAK3675473.1"/>
    </source>
</evidence>
<dbReference type="PANTHER" id="PTHR46156">
    <property type="entry name" value="CCCH ZINGC FINGER"/>
    <property type="match status" value="1"/>
</dbReference>
<name>A0AAE1C2H3_9PEZI</name>
<dbReference type="GO" id="GO:0005634">
    <property type="term" value="C:nucleus"/>
    <property type="evidence" value="ECO:0007669"/>
    <property type="project" value="TreeGrafter"/>
</dbReference>
<sequence>MTTNEQLQAQIALISSKINQAKQQQQQQQSYFQAPKYETGHQQQYSSYRGSPRWAPYARGGRGGLHKNRTLVVNDANRTPPPDTDQPFTSAASGLVSTRGTTHQLMTKGTFNREQQARLELQGQQRDAKRRKRRASEQSRILRHVLPSGNTAMREMVIDGILFQLTQDGGKLVRVSDIATAALETPKRTKIVGVDFFRTKNGNLVRASTLRPSARYQTPQTLCFEHCLPPMIRPTATKARCENFTKHGTCPFGSQCHFAHDPNKVAICKDFLKGGACSRGANCDMSHEMTCHRVSACQFFLRGNCTNAACRYPHFSVPPSAPVCAPFATLGYCAKGPDCDKRHVLECPNFANKGHCANHDKGLCLLPHPDRASILRKAAERQAKMGADAESDLSSDEDVKDEEDIEDIDSEGEDVFLTGTGENSHELSQQQDFVGFN</sequence>
<evidence type="ECO:0000256" key="5">
    <source>
        <dbReference type="SAM" id="MobiDB-lite"/>
    </source>
</evidence>
<feature type="zinc finger region" description="C3H1-type" evidence="4">
    <location>
        <begin position="296"/>
        <end position="317"/>
    </location>
</feature>
<feature type="domain" description="C3H1-type" evidence="6">
    <location>
        <begin position="267"/>
        <end position="290"/>
    </location>
</feature>
<feature type="region of interest" description="Disordered" evidence="5">
    <location>
        <begin position="379"/>
        <end position="437"/>
    </location>
</feature>
<feature type="compositionally biased region" description="Polar residues" evidence="5">
    <location>
        <begin position="420"/>
        <end position="437"/>
    </location>
</feature>
<feature type="zinc finger region" description="C3H1-type" evidence="4">
    <location>
        <begin position="318"/>
        <end position="346"/>
    </location>
</feature>
<keyword evidence="8" id="KW-1185">Reference proteome</keyword>
<dbReference type="Pfam" id="PF00642">
    <property type="entry name" value="zf-CCCH"/>
    <property type="match status" value="2"/>
</dbReference>
<feature type="zinc finger region" description="C3H1-type" evidence="4">
    <location>
        <begin position="235"/>
        <end position="263"/>
    </location>
</feature>
<evidence type="ECO:0000256" key="3">
    <source>
        <dbReference type="ARBA" id="ARBA00022833"/>
    </source>
</evidence>
<dbReference type="AlphaFoldDB" id="A0AAE1C2H3"/>
<feature type="zinc finger region" description="C3H1-type" evidence="4">
    <location>
        <begin position="267"/>
        <end position="290"/>
    </location>
</feature>
<keyword evidence="2 4" id="KW-0863">Zinc-finger</keyword>
<gene>
    <name evidence="7" type="ORF">LTR78_004556</name>
</gene>
<evidence type="ECO:0000256" key="1">
    <source>
        <dbReference type="ARBA" id="ARBA00022723"/>
    </source>
</evidence>
<dbReference type="PANTHER" id="PTHR46156:SF1">
    <property type="entry name" value="ZINC FINGER CCCH DOMAIN-CONTAINING PROTEIN 3"/>
    <property type="match status" value="1"/>
</dbReference>